<sequence>MRLTLDLDSKKDIFRELQKYGKIEVWKSASAHGRHYIIKGLTKEQVVELRLKFDDLKRVAMDNLRTPLSRNVLFTEKRLYKGREIYKEFHAAKLKDANDKTILEMI</sequence>
<reference evidence="1" key="1">
    <citation type="submission" date="2020-03" db="EMBL/GenBank/DDBJ databases">
        <title>The deep terrestrial virosphere.</title>
        <authorList>
            <person name="Holmfeldt K."/>
            <person name="Nilsson E."/>
            <person name="Simone D."/>
            <person name="Lopez-Fernandez M."/>
            <person name="Wu X."/>
            <person name="de Brujin I."/>
            <person name="Lundin D."/>
            <person name="Andersson A."/>
            <person name="Bertilsson S."/>
            <person name="Dopson M."/>
        </authorList>
    </citation>
    <scope>NUCLEOTIDE SEQUENCE</scope>
    <source>
        <strain evidence="1">TM448A01350</strain>
    </source>
</reference>
<proteinExistence type="predicted"/>
<name>A0A6H1ZNA4_9ZZZZ</name>
<organism evidence="1">
    <name type="scientific">viral metagenome</name>
    <dbReference type="NCBI Taxonomy" id="1070528"/>
    <lineage>
        <taxon>unclassified sequences</taxon>
        <taxon>metagenomes</taxon>
        <taxon>organismal metagenomes</taxon>
    </lineage>
</organism>
<protein>
    <submittedName>
        <fullName evidence="1">Uncharacterized protein</fullName>
    </submittedName>
</protein>
<gene>
    <name evidence="1" type="ORF">TM448A01350_0002</name>
</gene>
<accession>A0A6H1ZNA4</accession>
<dbReference type="AlphaFoldDB" id="A0A6H1ZNA4"/>
<evidence type="ECO:0000313" key="1">
    <source>
        <dbReference type="EMBL" id="QJA49413.1"/>
    </source>
</evidence>
<dbReference type="EMBL" id="MT144136">
    <property type="protein sequence ID" value="QJA49413.1"/>
    <property type="molecule type" value="Genomic_DNA"/>
</dbReference>